<dbReference type="InterPro" id="IPR006311">
    <property type="entry name" value="TAT_signal"/>
</dbReference>
<reference evidence="2" key="1">
    <citation type="journal article" date="2019" name="Int. J. Syst. Evol. Microbiol.">
        <title>The Global Catalogue of Microorganisms (GCM) 10K type strain sequencing project: providing services to taxonomists for standard genome sequencing and annotation.</title>
        <authorList>
            <consortium name="The Broad Institute Genomics Platform"/>
            <consortium name="The Broad Institute Genome Sequencing Center for Infectious Disease"/>
            <person name="Wu L."/>
            <person name="Ma J."/>
        </authorList>
    </citation>
    <scope>NUCLEOTIDE SEQUENCE [LARGE SCALE GENOMIC DNA]</scope>
    <source>
        <strain evidence="2">NBRC 106593</strain>
    </source>
</reference>
<name>A0ABW2ARU7_9MICO</name>
<gene>
    <name evidence="1" type="ORF">ACFQBT_07420</name>
</gene>
<comment type="caution">
    <text evidence="1">The sequence shown here is derived from an EMBL/GenBank/DDBJ whole genome shotgun (WGS) entry which is preliminary data.</text>
</comment>
<dbReference type="RefSeq" id="WP_377821616.1">
    <property type="nucleotide sequence ID" value="NZ_JBHSWJ010000002.1"/>
</dbReference>
<organism evidence="1 2">
    <name type="scientific">Branchiibius cervicis</name>
    <dbReference type="NCBI Taxonomy" id="908252"/>
    <lineage>
        <taxon>Bacteria</taxon>
        <taxon>Bacillati</taxon>
        <taxon>Actinomycetota</taxon>
        <taxon>Actinomycetes</taxon>
        <taxon>Micrococcales</taxon>
        <taxon>Dermacoccaceae</taxon>
        <taxon>Branchiibius</taxon>
    </lineage>
</organism>
<evidence type="ECO:0000313" key="2">
    <source>
        <dbReference type="Proteomes" id="UP001596356"/>
    </source>
</evidence>
<accession>A0ABW2ARU7</accession>
<dbReference type="InterPro" id="IPR019546">
    <property type="entry name" value="TAT_signal_bac_arc"/>
</dbReference>
<dbReference type="NCBIfam" id="TIGR01409">
    <property type="entry name" value="TAT_signal_seq"/>
    <property type="match status" value="1"/>
</dbReference>
<evidence type="ECO:0000313" key="1">
    <source>
        <dbReference type="EMBL" id="MFC6713671.1"/>
    </source>
</evidence>
<dbReference type="EMBL" id="JBHSWJ010000002">
    <property type="protein sequence ID" value="MFC6713671.1"/>
    <property type="molecule type" value="Genomic_DNA"/>
</dbReference>
<proteinExistence type="predicted"/>
<dbReference type="PROSITE" id="PS51318">
    <property type="entry name" value="TAT"/>
    <property type="match status" value="1"/>
</dbReference>
<sequence length="298" mass="33006">MSLLDRRQFLTATAAVTGSAALGLTRADISAAASRYPEYDKYFNPGPRAYPGVDTYWVPQGLTHWGNDKLLISYYDGRYGDADYTKRAKSRLFIVSRSTGATLNWFQLNTQRHVGGLATTPGYIWLSMDSRLLRYPTSRFSQANGSIIHASKEFDVDGKASYVGSYGDTLWTGTCNPEHRDYMYAYPVNSSGNLPKNPTAKIRTPSQVQGLAVTGSLFIWSQSWGSKDSNLIYWRRSRTYDGSTARGNWIVTAPRAEGLTYVNGQVHVIFESGSSKYAGSSRGIRVKTVHHGTLPPVP</sequence>
<protein>
    <submittedName>
        <fullName evidence="1">Twin-arginine translocation signal domain-containing protein</fullName>
    </submittedName>
</protein>
<dbReference type="Proteomes" id="UP001596356">
    <property type="component" value="Unassembled WGS sequence"/>
</dbReference>
<keyword evidence="2" id="KW-1185">Reference proteome</keyword>